<sequence length="318" mass="35379">MYIDAHLHPADYFDTCASVGGAGNVDEPFAYPVSLCCSAHDHTEYERHRRLFERNVCGGAGSLTEGIDLHQSETHLQSSAQQHVLFSFGIHPQNSVTDEAEFLYRLLEKKEIQAIGECGFDLFNDEYKQLLPMQQTVWDMQLRWAHNFQLPVVIHCRKALPLIFDSVPRLKKLPAVIFHGWGGSPQEASAFLKKGVNAYFSLGKAVLRGQKSVCAMAASFDSTRLLTETDAPYMRLKAEPYSHPRDIIAVTAQCANLRYTGAVPVQQTGSDAVKRTGVIKQYESSTVALEEISIDEAAVKEFSDSIVRNFNCAFGLSN</sequence>
<accession>A0AA87TF85</accession>
<dbReference type="PANTHER" id="PTHR46124:SF2">
    <property type="entry name" value="D-AMINOACYL-TRNA DEACYLASE"/>
    <property type="match status" value="1"/>
</dbReference>
<dbReference type="Gene3D" id="3.20.20.140">
    <property type="entry name" value="Metal-dependent hydrolases"/>
    <property type="match status" value="1"/>
</dbReference>
<dbReference type="Proteomes" id="UP000014634">
    <property type="component" value="Unassembled WGS sequence"/>
</dbReference>
<proteinExistence type="predicted"/>
<evidence type="ECO:0000313" key="2">
    <source>
        <dbReference type="EMBL" id="EPF29203.1"/>
    </source>
</evidence>
<gene>
    <name evidence="2" type="ORF">HMPREF9195_00987</name>
</gene>
<dbReference type="GO" id="GO:0016788">
    <property type="term" value="F:hydrolase activity, acting on ester bonds"/>
    <property type="evidence" value="ECO:0007669"/>
    <property type="project" value="InterPro"/>
</dbReference>
<evidence type="ECO:0008006" key="4">
    <source>
        <dbReference type="Google" id="ProtNLM"/>
    </source>
</evidence>
<comment type="caution">
    <text evidence="2">The sequence shown here is derived from an EMBL/GenBank/DDBJ whole genome shotgun (WGS) entry which is preliminary data.</text>
</comment>
<dbReference type="PIRSF" id="PIRSF005902">
    <property type="entry name" value="DNase_TatD"/>
    <property type="match status" value="1"/>
</dbReference>
<feature type="binding site" evidence="1">
    <location>
        <position position="117"/>
    </location>
    <ligand>
        <name>a divalent metal cation</name>
        <dbReference type="ChEBI" id="CHEBI:60240"/>
        <label>1</label>
    </ligand>
</feature>
<dbReference type="SUPFAM" id="SSF51556">
    <property type="entry name" value="Metallo-dependent hydrolases"/>
    <property type="match status" value="1"/>
</dbReference>
<dbReference type="PANTHER" id="PTHR46124">
    <property type="entry name" value="D-AMINOACYL-TRNA DEACYLASE"/>
    <property type="match status" value="1"/>
</dbReference>
<feature type="binding site" evidence="1">
    <location>
        <position position="230"/>
    </location>
    <ligand>
        <name>a divalent metal cation</name>
        <dbReference type="ChEBI" id="CHEBI:60240"/>
        <label>1</label>
    </ligand>
</feature>
<dbReference type="GO" id="GO:0046872">
    <property type="term" value="F:metal ion binding"/>
    <property type="evidence" value="ECO:0007669"/>
    <property type="project" value="UniProtKB-KW"/>
</dbReference>
<dbReference type="Pfam" id="PF01026">
    <property type="entry name" value="TatD_DNase"/>
    <property type="match status" value="1"/>
</dbReference>
<feature type="binding site" evidence="1">
    <location>
        <position position="179"/>
    </location>
    <ligand>
        <name>a divalent metal cation</name>
        <dbReference type="ChEBI" id="CHEBI:60240"/>
        <label>2</label>
    </ligand>
</feature>
<evidence type="ECO:0000313" key="3">
    <source>
        <dbReference type="Proteomes" id="UP000014634"/>
    </source>
</evidence>
<feature type="binding site" evidence="1">
    <location>
        <position position="155"/>
    </location>
    <ligand>
        <name>a divalent metal cation</name>
        <dbReference type="ChEBI" id="CHEBI:60240"/>
        <label>2</label>
    </ligand>
</feature>
<dbReference type="InterPro" id="IPR001130">
    <property type="entry name" value="TatD-like"/>
</dbReference>
<evidence type="ECO:0000256" key="1">
    <source>
        <dbReference type="PIRSR" id="PIRSR005902-1"/>
    </source>
</evidence>
<dbReference type="AlphaFoldDB" id="A0AA87TF85"/>
<name>A0AA87TF85_TREMD</name>
<keyword evidence="1" id="KW-0479">Metal-binding</keyword>
<dbReference type="InterPro" id="IPR032466">
    <property type="entry name" value="Metal_Hydrolase"/>
</dbReference>
<protein>
    <recommendedName>
        <fullName evidence="4">TatD family hydrolase</fullName>
    </recommendedName>
</protein>
<organism evidence="2 3">
    <name type="scientific">Treponema medium ATCC 700293</name>
    <dbReference type="NCBI Taxonomy" id="1125700"/>
    <lineage>
        <taxon>Bacteria</taxon>
        <taxon>Pseudomonadati</taxon>
        <taxon>Spirochaetota</taxon>
        <taxon>Spirochaetia</taxon>
        <taxon>Spirochaetales</taxon>
        <taxon>Treponemataceae</taxon>
        <taxon>Treponema</taxon>
    </lineage>
</organism>
<dbReference type="RefSeq" id="WP_016522947.1">
    <property type="nucleotide sequence ID" value="NZ_KE332517.1"/>
</dbReference>
<dbReference type="EMBL" id="ATFE01000006">
    <property type="protein sequence ID" value="EPF29203.1"/>
    <property type="molecule type" value="Genomic_DNA"/>
</dbReference>
<reference evidence="2 3" key="1">
    <citation type="submission" date="2013-04" db="EMBL/GenBank/DDBJ databases">
        <title>The Genome Sequence of Treponema medium ATCC 700293.</title>
        <authorList>
            <consortium name="The Broad Institute Genomics Platform"/>
            <person name="Earl A."/>
            <person name="Ward D."/>
            <person name="Feldgarden M."/>
            <person name="Gevers D."/>
            <person name="Leonetti C."/>
            <person name="Blanton J.M."/>
            <person name="Dewhirst F.E."/>
            <person name="Izard J."/>
            <person name="Walker B."/>
            <person name="Young S."/>
            <person name="Zeng Q."/>
            <person name="Gargeya S."/>
            <person name="Fitzgerald M."/>
            <person name="Haas B."/>
            <person name="Abouelleil A."/>
            <person name="Allen A.W."/>
            <person name="Alvarado L."/>
            <person name="Arachchi H.M."/>
            <person name="Berlin A.M."/>
            <person name="Chapman S.B."/>
            <person name="Gainer-Dewar J."/>
            <person name="Goldberg J."/>
            <person name="Griggs A."/>
            <person name="Gujja S."/>
            <person name="Hansen M."/>
            <person name="Howarth C."/>
            <person name="Imamovic A."/>
            <person name="Ireland A."/>
            <person name="Larimer J."/>
            <person name="McCowan C."/>
            <person name="Murphy C."/>
            <person name="Pearson M."/>
            <person name="Poon T.W."/>
            <person name="Priest M."/>
            <person name="Roberts A."/>
            <person name="Saif S."/>
            <person name="Shea T."/>
            <person name="Sisk P."/>
            <person name="Sykes S."/>
            <person name="Wortman J."/>
            <person name="Nusbaum C."/>
            <person name="Birren B."/>
        </authorList>
    </citation>
    <scope>NUCLEOTIDE SEQUENCE [LARGE SCALE GENOMIC DNA]</scope>
    <source>
        <strain evidence="2 3">ATCC 700293</strain>
    </source>
</reference>